<keyword evidence="8" id="KW-0479">Metal-binding</keyword>
<evidence type="ECO:0000313" key="11">
    <source>
        <dbReference type="EMBL" id="EXL03418.1"/>
    </source>
</evidence>
<dbReference type="InterPro" id="IPR005225">
    <property type="entry name" value="Small_GTP-bd"/>
</dbReference>
<evidence type="ECO:0000256" key="3">
    <source>
        <dbReference type="ARBA" id="ARBA00022741"/>
    </source>
</evidence>
<dbReference type="STRING" id="69279.BG36_12390"/>
<evidence type="ECO:0000256" key="8">
    <source>
        <dbReference type="HAMAP-Rule" id="MF_00379"/>
    </source>
</evidence>
<reference evidence="11 13" key="1">
    <citation type="submission" date="2014-02" db="EMBL/GenBank/DDBJ databases">
        <title>Aquamicrobium defluvii Genome sequencing.</title>
        <authorList>
            <person name="Wang X."/>
        </authorList>
    </citation>
    <scope>NUCLEOTIDE SEQUENCE [LARGE SCALE GENOMIC DNA]</scope>
    <source>
        <strain evidence="11 13">W13Z1</strain>
    </source>
</reference>
<dbReference type="GO" id="GO:0030488">
    <property type="term" value="P:tRNA methylation"/>
    <property type="evidence" value="ECO:0007669"/>
    <property type="project" value="TreeGrafter"/>
</dbReference>
<dbReference type="GO" id="GO:0005737">
    <property type="term" value="C:cytoplasm"/>
    <property type="evidence" value="ECO:0007669"/>
    <property type="project" value="UniProtKB-SubCell"/>
</dbReference>
<evidence type="ECO:0000313" key="12">
    <source>
        <dbReference type="EMBL" id="TDR34013.1"/>
    </source>
</evidence>
<dbReference type="Proteomes" id="UP000019849">
    <property type="component" value="Unassembled WGS sequence"/>
</dbReference>
<feature type="binding site" evidence="8">
    <location>
        <position position="253"/>
    </location>
    <ligand>
        <name>Mg(2+)</name>
        <dbReference type="ChEBI" id="CHEBI:18420"/>
    </ligand>
</feature>
<name>A0A011UBX9_9HYPH</name>
<dbReference type="HAMAP" id="MF_00379">
    <property type="entry name" value="GTPase_MnmE"/>
    <property type="match status" value="1"/>
</dbReference>
<keyword evidence="5 8" id="KW-0460">Magnesium</keyword>
<evidence type="ECO:0000256" key="1">
    <source>
        <dbReference type="ARBA" id="ARBA00011043"/>
    </source>
</evidence>
<keyword evidence="2 8" id="KW-0819">tRNA processing</keyword>
<dbReference type="HOGENOM" id="CLU_019624_3_1_5"/>
<feature type="binding site" evidence="8">
    <location>
        <position position="121"/>
    </location>
    <ligand>
        <name>(6S)-5-formyl-5,6,7,8-tetrahydrofolate</name>
        <dbReference type="ChEBI" id="CHEBI:57457"/>
    </ligand>
</feature>
<evidence type="ECO:0000256" key="2">
    <source>
        <dbReference type="ARBA" id="ARBA00022694"/>
    </source>
</evidence>
<dbReference type="Pfam" id="PF10396">
    <property type="entry name" value="TrmE_N"/>
    <property type="match status" value="1"/>
</dbReference>
<dbReference type="InterPro" id="IPR004520">
    <property type="entry name" value="GTPase_MnmE"/>
</dbReference>
<dbReference type="InterPro" id="IPR031168">
    <property type="entry name" value="G_TrmE"/>
</dbReference>
<evidence type="ECO:0000259" key="10">
    <source>
        <dbReference type="PROSITE" id="PS51709"/>
    </source>
</evidence>
<feature type="binding site" evidence="8">
    <location>
        <position position="81"/>
    </location>
    <ligand>
        <name>(6S)-5-formyl-5,6,7,8-tetrahydrofolate</name>
        <dbReference type="ChEBI" id="CHEBI:57457"/>
    </ligand>
</feature>
<dbReference type="GO" id="GO:0002098">
    <property type="term" value="P:tRNA wobble uridine modification"/>
    <property type="evidence" value="ECO:0007669"/>
    <property type="project" value="TreeGrafter"/>
</dbReference>
<sequence length="442" mass="48110">MIFGETIVALSSGRLPAGVAVIRISGPDTRFVLETICGTAPPARKAVHRALYSPSKKEVLDRGLVIYFPAPNSFTGEEVAEFQIHGGRAVVEAVMKSLTAIPNVRHAEAGEFTRRAFMNGKLDLVQTEALADLINAETESQRRLAQRNADGAQSRLYTDWRRRLIHARAVIEAEIDFADESDVPGSVADTVWADIADLVDEVDRHIGGFAAAEIIQDGFEVVILGAPNAGKSSLFNALARRDAAIVTNEPGTTRDLLDVTLDIDGVKVVITDTAGLREDAGMVETIGMEKARERSRNADLVLILEDMLNPQTVEVDWLETSCLRVGTKLDLIAAKDLGDVNYDFRISSLTEEGIPDLLEAIGHRAEHSLSLAGDTLPSRLRHVELLEDTLRHLRIGQNDAVAPLEIRAEELRLAADALGRITGAIDVEDLLDVIFSQFCIGK</sequence>
<dbReference type="InterPro" id="IPR027417">
    <property type="entry name" value="P-loop_NTPase"/>
</dbReference>
<dbReference type="PROSITE" id="PS51709">
    <property type="entry name" value="G_TRME"/>
    <property type="match status" value="1"/>
</dbReference>
<feature type="domain" description="TrmE-type G" evidence="10">
    <location>
        <begin position="218"/>
        <end position="366"/>
    </location>
</feature>
<dbReference type="InterPro" id="IPR018948">
    <property type="entry name" value="GTP-bd_TrmE_N"/>
</dbReference>
<dbReference type="eggNOG" id="COG0486">
    <property type="taxonomic scope" value="Bacteria"/>
</dbReference>
<dbReference type="PANTHER" id="PTHR42714">
    <property type="entry name" value="TRNA MODIFICATION GTPASE GTPBP3"/>
    <property type="match status" value="1"/>
</dbReference>
<comment type="cofactor">
    <cofactor evidence="8">
        <name>K(+)</name>
        <dbReference type="ChEBI" id="CHEBI:29103"/>
    </cofactor>
    <text evidence="8">Binds 1 potassium ion per subunit.</text>
</comment>
<organism evidence="11 13">
    <name type="scientific">Aquamicrobium defluvii</name>
    <dbReference type="NCBI Taxonomy" id="69279"/>
    <lineage>
        <taxon>Bacteria</taxon>
        <taxon>Pseudomonadati</taxon>
        <taxon>Pseudomonadota</taxon>
        <taxon>Alphaproteobacteria</taxon>
        <taxon>Hyphomicrobiales</taxon>
        <taxon>Phyllobacteriaceae</taxon>
        <taxon>Aquamicrobium</taxon>
    </lineage>
</organism>
<evidence type="ECO:0000256" key="7">
    <source>
        <dbReference type="ARBA" id="ARBA00023134"/>
    </source>
</evidence>
<comment type="similarity">
    <text evidence="1 8 9">Belongs to the TRAFAC class TrmE-Era-EngA-EngB-Septin-like GTPase superfamily. TrmE GTPase family.</text>
</comment>
<dbReference type="GO" id="GO:0003924">
    <property type="term" value="F:GTPase activity"/>
    <property type="evidence" value="ECO:0007669"/>
    <property type="project" value="UniProtKB-UniRule"/>
</dbReference>
<comment type="subcellular location">
    <subcellularLocation>
        <location evidence="8">Cytoplasm</location>
    </subcellularLocation>
</comment>
<feature type="binding site" evidence="8">
    <location>
        <position position="23"/>
    </location>
    <ligand>
        <name>(6S)-5-formyl-5,6,7,8-tetrahydrofolate</name>
        <dbReference type="ChEBI" id="CHEBI:57457"/>
    </ligand>
</feature>
<dbReference type="EC" id="3.6.-.-" evidence="8"/>
<keyword evidence="8" id="KW-0963">Cytoplasm</keyword>
<dbReference type="SUPFAM" id="SSF116878">
    <property type="entry name" value="TrmE connector domain"/>
    <property type="match status" value="1"/>
</dbReference>
<dbReference type="NCBIfam" id="TIGR00450">
    <property type="entry name" value="mnmE_trmE_thdF"/>
    <property type="match status" value="1"/>
</dbReference>
<dbReference type="PATRIC" id="fig|69279.3.peg.3570"/>
<dbReference type="FunFam" id="3.30.1360.120:FF:000007">
    <property type="entry name" value="tRNA modification GTPase GTPBP3, mitochondrial"/>
    <property type="match status" value="1"/>
</dbReference>
<keyword evidence="7 8" id="KW-0342">GTP-binding</keyword>
<evidence type="ECO:0000313" key="14">
    <source>
        <dbReference type="Proteomes" id="UP000294958"/>
    </source>
</evidence>
<comment type="subunit">
    <text evidence="8">Homodimer. Heterotetramer of two MnmE and two MnmG subunits.</text>
</comment>
<dbReference type="OrthoDB" id="9805918at2"/>
<comment type="caution">
    <text evidence="11">The sequence shown here is derived from an EMBL/GenBank/DDBJ whole genome shotgun (WGS) entry which is preliminary data.</text>
</comment>
<reference evidence="12 14" key="2">
    <citation type="submission" date="2019-03" db="EMBL/GenBank/DDBJ databases">
        <title>Genomic Encyclopedia of Type Strains, Phase IV (KMG-IV): sequencing the most valuable type-strain genomes for metagenomic binning, comparative biology and taxonomic classification.</title>
        <authorList>
            <person name="Goeker M."/>
        </authorList>
    </citation>
    <scope>NUCLEOTIDE SEQUENCE [LARGE SCALE GENOMIC DNA]</scope>
    <source>
        <strain evidence="12 14">DSM 11603</strain>
    </source>
</reference>
<accession>A0A011UBX9</accession>
<dbReference type="Gene3D" id="1.20.120.430">
    <property type="entry name" value="tRNA modification GTPase MnmE domain 2"/>
    <property type="match status" value="1"/>
</dbReference>
<comment type="function">
    <text evidence="8">Exhibits a very high intrinsic GTPase hydrolysis rate. Involved in the addition of a carboxymethylaminomethyl (cmnm) group at the wobble position (U34) of certain tRNAs, forming tRNA-cmnm(5)s(2)U34.</text>
</comment>
<feature type="binding site" evidence="8">
    <location>
        <begin position="228"/>
        <end position="233"/>
    </location>
    <ligand>
        <name>GTP</name>
        <dbReference type="ChEBI" id="CHEBI:37565"/>
    </ligand>
</feature>
<dbReference type="PRINTS" id="PR00449">
    <property type="entry name" value="RASTRNSFRMNG"/>
</dbReference>
<dbReference type="InterPro" id="IPR027266">
    <property type="entry name" value="TrmE/GcvT-like"/>
</dbReference>
<evidence type="ECO:0000256" key="9">
    <source>
        <dbReference type="RuleBase" id="RU003313"/>
    </source>
</evidence>
<dbReference type="InterPro" id="IPR006073">
    <property type="entry name" value="GTP-bd"/>
</dbReference>
<dbReference type="NCBIfam" id="NF003661">
    <property type="entry name" value="PRK05291.1-3"/>
    <property type="match status" value="1"/>
</dbReference>
<protein>
    <recommendedName>
        <fullName evidence="8">tRNA modification GTPase MnmE</fullName>
        <ecNumber evidence="8">3.6.-.-</ecNumber>
    </recommendedName>
</protein>
<dbReference type="Proteomes" id="UP000294958">
    <property type="component" value="Unassembled WGS sequence"/>
</dbReference>
<evidence type="ECO:0000256" key="5">
    <source>
        <dbReference type="ARBA" id="ARBA00022842"/>
    </source>
</evidence>
<dbReference type="InterPro" id="IPR025867">
    <property type="entry name" value="MnmE_helical"/>
</dbReference>
<keyword evidence="4 8" id="KW-0378">Hydrolase</keyword>
<feature type="binding site" evidence="8">
    <location>
        <begin position="272"/>
        <end position="275"/>
    </location>
    <ligand>
        <name>GTP</name>
        <dbReference type="ChEBI" id="CHEBI:37565"/>
    </ligand>
</feature>
<dbReference type="RefSeq" id="WP_035029876.1">
    <property type="nucleotide sequence ID" value="NZ_KK073897.1"/>
</dbReference>
<feature type="binding site" evidence="8">
    <location>
        <begin position="247"/>
        <end position="253"/>
    </location>
    <ligand>
        <name>GTP</name>
        <dbReference type="ChEBI" id="CHEBI:37565"/>
    </ligand>
</feature>
<dbReference type="PANTHER" id="PTHR42714:SF2">
    <property type="entry name" value="TRNA MODIFICATION GTPASE GTPBP3, MITOCHONDRIAL"/>
    <property type="match status" value="1"/>
</dbReference>
<dbReference type="EMBL" id="SNZF01000017">
    <property type="protein sequence ID" value="TDR34013.1"/>
    <property type="molecule type" value="Genomic_DNA"/>
</dbReference>
<dbReference type="NCBIfam" id="TIGR00231">
    <property type="entry name" value="small_GTP"/>
    <property type="match status" value="1"/>
</dbReference>
<dbReference type="Pfam" id="PF01926">
    <property type="entry name" value="MMR_HSR1"/>
    <property type="match status" value="1"/>
</dbReference>
<dbReference type="SUPFAM" id="SSF52540">
    <property type="entry name" value="P-loop containing nucleoside triphosphate hydrolases"/>
    <property type="match status" value="1"/>
</dbReference>
<dbReference type="Pfam" id="PF12631">
    <property type="entry name" value="MnmE_helical"/>
    <property type="match status" value="1"/>
</dbReference>
<keyword evidence="3 8" id="KW-0547">Nucleotide-binding</keyword>
<dbReference type="Gene3D" id="3.30.1360.120">
    <property type="entry name" value="Probable tRNA modification gtpase trme, domain 1"/>
    <property type="match status" value="1"/>
</dbReference>
<comment type="caution">
    <text evidence="8">Lacks conserved residue(s) required for the propagation of feature annotation.</text>
</comment>
<evidence type="ECO:0000256" key="4">
    <source>
        <dbReference type="ARBA" id="ARBA00022801"/>
    </source>
</evidence>
<dbReference type="CDD" id="cd14858">
    <property type="entry name" value="TrmE_N"/>
    <property type="match status" value="1"/>
</dbReference>
<feature type="binding site" evidence="8">
    <location>
        <position position="232"/>
    </location>
    <ligand>
        <name>Mg(2+)</name>
        <dbReference type="ChEBI" id="CHEBI:18420"/>
    </ligand>
</feature>
<dbReference type="CDD" id="cd04164">
    <property type="entry name" value="trmE"/>
    <property type="match status" value="1"/>
</dbReference>
<dbReference type="Gene3D" id="3.40.50.300">
    <property type="entry name" value="P-loop containing nucleotide triphosphate hydrolases"/>
    <property type="match status" value="1"/>
</dbReference>
<dbReference type="GO" id="GO:0005525">
    <property type="term" value="F:GTP binding"/>
    <property type="evidence" value="ECO:0007669"/>
    <property type="project" value="UniProtKB-UniRule"/>
</dbReference>
<dbReference type="InterPro" id="IPR027368">
    <property type="entry name" value="MnmE_dom2"/>
</dbReference>
<dbReference type="EMBL" id="JENY01000025">
    <property type="protein sequence ID" value="EXL03418.1"/>
    <property type="molecule type" value="Genomic_DNA"/>
</dbReference>
<feature type="binding site" evidence="8">
    <location>
        <position position="442"/>
    </location>
    <ligand>
        <name>(6S)-5-formyl-5,6,7,8-tetrahydrofolate</name>
        <dbReference type="ChEBI" id="CHEBI:57457"/>
    </ligand>
</feature>
<dbReference type="AlphaFoldDB" id="A0A011UBX9"/>
<evidence type="ECO:0000313" key="13">
    <source>
        <dbReference type="Proteomes" id="UP000019849"/>
    </source>
</evidence>
<gene>
    <name evidence="8" type="primary">mnmE</name>
    <name evidence="8" type="synonym">trmE</name>
    <name evidence="11" type="ORF">BG36_12390</name>
    <name evidence="12" type="ORF">DES43_11745</name>
</gene>
<keyword evidence="14" id="KW-1185">Reference proteome</keyword>
<evidence type="ECO:0000256" key="6">
    <source>
        <dbReference type="ARBA" id="ARBA00022958"/>
    </source>
</evidence>
<proteinExistence type="inferred from homology"/>
<keyword evidence="6 8" id="KW-0630">Potassium</keyword>
<dbReference type="GO" id="GO:0046872">
    <property type="term" value="F:metal ion binding"/>
    <property type="evidence" value="ECO:0007669"/>
    <property type="project" value="UniProtKB-KW"/>
</dbReference>